<dbReference type="Proteomes" id="UP001174934">
    <property type="component" value="Unassembled WGS sequence"/>
</dbReference>
<comment type="caution">
    <text evidence="2">The sequence shown here is derived from an EMBL/GenBank/DDBJ whole genome shotgun (WGS) entry which is preliminary data.</text>
</comment>
<dbReference type="EMBL" id="JAULSR010000004">
    <property type="protein sequence ID" value="KAK0621643.1"/>
    <property type="molecule type" value="Genomic_DNA"/>
</dbReference>
<organism evidence="2 3">
    <name type="scientific">Bombardia bombarda</name>
    <dbReference type="NCBI Taxonomy" id="252184"/>
    <lineage>
        <taxon>Eukaryota</taxon>
        <taxon>Fungi</taxon>
        <taxon>Dikarya</taxon>
        <taxon>Ascomycota</taxon>
        <taxon>Pezizomycotina</taxon>
        <taxon>Sordariomycetes</taxon>
        <taxon>Sordariomycetidae</taxon>
        <taxon>Sordariales</taxon>
        <taxon>Lasiosphaeriaceae</taxon>
        <taxon>Bombardia</taxon>
    </lineage>
</organism>
<evidence type="ECO:0000256" key="1">
    <source>
        <dbReference type="SAM" id="MobiDB-lite"/>
    </source>
</evidence>
<sequence length="201" mass="23055">MNWKQKPFAFQDLEVYSDFASIRVDCLSAATKVHQARSSMFRLLDCLDTTVRSICESEASSYQTKGPSPRHSASYNRRMPSTKEGKQLYQGFEPLFTPPGWKTMLSDYWNGDGPHSDPGPYTNHTNRHLMNIRKLPEEKELMKTYFKQVGLLPFSTQESVTRSRSSDFCSVSPYLLEKTTDATYLNHYCLSDVTLTQKAPR</sequence>
<accession>A0AA39WU36</accession>
<dbReference type="AlphaFoldDB" id="A0AA39WU36"/>
<feature type="region of interest" description="Disordered" evidence="1">
    <location>
        <begin position="58"/>
        <end position="78"/>
    </location>
</feature>
<keyword evidence="3" id="KW-1185">Reference proteome</keyword>
<proteinExistence type="predicted"/>
<name>A0AA39WU36_9PEZI</name>
<gene>
    <name evidence="2" type="ORF">B0T17DRAFT_298823</name>
</gene>
<reference evidence="2" key="1">
    <citation type="submission" date="2023-06" db="EMBL/GenBank/DDBJ databases">
        <title>Genome-scale phylogeny and comparative genomics of the fungal order Sordariales.</title>
        <authorList>
            <consortium name="Lawrence Berkeley National Laboratory"/>
            <person name="Hensen N."/>
            <person name="Bonometti L."/>
            <person name="Westerberg I."/>
            <person name="Brannstrom I.O."/>
            <person name="Guillou S."/>
            <person name="Cros-Aarteil S."/>
            <person name="Calhoun S."/>
            <person name="Haridas S."/>
            <person name="Kuo A."/>
            <person name="Mondo S."/>
            <person name="Pangilinan J."/>
            <person name="Riley R."/>
            <person name="LaButti K."/>
            <person name="Andreopoulos B."/>
            <person name="Lipzen A."/>
            <person name="Chen C."/>
            <person name="Yanf M."/>
            <person name="Daum C."/>
            <person name="Ng V."/>
            <person name="Clum A."/>
            <person name="Steindorff A."/>
            <person name="Ohm R."/>
            <person name="Martin F."/>
            <person name="Silar P."/>
            <person name="Natvig D."/>
            <person name="Lalanne C."/>
            <person name="Gautier V."/>
            <person name="Ament-velasquez S.L."/>
            <person name="Kruys A."/>
            <person name="Hutchinson M.I."/>
            <person name="Powell A.J."/>
            <person name="Barry K."/>
            <person name="Miller A.N."/>
            <person name="Grigoriev I.V."/>
            <person name="Debuchy R."/>
            <person name="Gladieux P."/>
            <person name="Thoren M.H."/>
            <person name="Johannesson H."/>
        </authorList>
    </citation>
    <scope>NUCLEOTIDE SEQUENCE</scope>
    <source>
        <strain evidence="2">SMH3391-2</strain>
    </source>
</reference>
<evidence type="ECO:0000313" key="3">
    <source>
        <dbReference type="Proteomes" id="UP001174934"/>
    </source>
</evidence>
<feature type="compositionally biased region" description="Polar residues" evidence="1">
    <location>
        <begin position="58"/>
        <end position="75"/>
    </location>
</feature>
<protein>
    <submittedName>
        <fullName evidence="2">Uncharacterized protein</fullName>
    </submittedName>
</protein>
<evidence type="ECO:0000313" key="2">
    <source>
        <dbReference type="EMBL" id="KAK0621643.1"/>
    </source>
</evidence>